<dbReference type="SUPFAM" id="SSF48403">
    <property type="entry name" value="Ankyrin repeat"/>
    <property type="match status" value="1"/>
</dbReference>
<dbReference type="InterPro" id="IPR036770">
    <property type="entry name" value="Ankyrin_rpt-contain_sf"/>
</dbReference>
<dbReference type="PROSITE" id="PS50297">
    <property type="entry name" value="ANK_REP_REGION"/>
    <property type="match status" value="1"/>
</dbReference>
<accession>A0A840MK09</accession>
<keyword evidence="1" id="KW-0040">ANK repeat</keyword>
<dbReference type="InterPro" id="IPR002110">
    <property type="entry name" value="Ankyrin_rpt"/>
</dbReference>
<gene>
    <name evidence="2" type="ORF">HNQ59_000429</name>
</gene>
<evidence type="ECO:0008006" key="4">
    <source>
        <dbReference type="Google" id="ProtNLM"/>
    </source>
</evidence>
<protein>
    <recommendedName>
        <fullName evidence="4">Ankyrin repeat domain-containing protein</fullName>
    </recommendedName>
</protein>
<dbReference type="AlphaFoldDB" id="A0A840MK09"/>
<dbReference type="Pfam" id="PF12796">
    <property type="entry name" value="Ank_2"/>
    <property type="match status" value="1"/>
</dbReference>
<evidence type="ECO:0000313" key="2">
    <source>
        <dbReference type="EMBL" id="MBB5017167.1"/>
    </source>
</evidence>
<comment type="caution">
    <text evidence="2">The sequence shown here is derived from an EMBL/GenBank/DDBJ whole genome shotgun (WGS) entry which is preliminary data.</text>
</comment>
<keyword evidence="3" id="KW-1185">Reference proteome</keyword>
<proteinExistence type="predicted"/>
<organism evidence="2 3">
    <name type="scientific">Chitinivorax tropicus</name>
    <dbReference type="NCBI Taxonomy" id="714531"/>
    <lineage>
        <taxon>Bacteria</taxon>
        <taxon>Pseudomonadati</taxon>
        <taxon>Pseudomonadota</taxon>
        <taxon>Betaproteobacteria</taxon>
        <taxon>Chitinivorax</taxon>
    </lineage>
</organism>
<dbReference type="Gene3D" id="1.25.40.20">
    <property type="entry name" value="Ankyrin repeat-containing domain"/>
    <property type="match status" value="1"/>
</dbReference>
<evidence type="ECO:0000256" key="1">
    <source>
        <dbReference type="PROSITE-ProRule" id="PRU00023"/>
    </source>
</evidence>
<reference evidence="2 3" key="1">
    <citation type="submission" date="2020-08" db="EMBL/GenBank/DDBJ databases">
        <title>Genomic Encyclopedia of Type Strains, Phase IV (KMG-IV): sequencing the most valuable type-strain genomes for metagenomic binning, comparative biology and taxonomic classification.</title>
        <authorList>
            <person name="Goeker M."/>
        </authorList>
    </citation>
    <scope>NUCLEOTIDE SEQUENCE [LARGE SCALE GENOMIC DNA]</scope>
    <source>
        <strain evidence="2 3">DSM 27165</strain>
    </source>
</reference>
<dbReference type="SMART" id="SM00248">
    <property type="entry name" value="ANK"/>
    <property type="match status" value="1"/>
</dbReference>
<name>A0A840MK09_9PROT</name>
<evidence type="ECO:0000313" key="3">
    <source>
        <dbReference type="Proteomes" id="UP000575898"/>
    </source>
</evidence>
<feature type="repeat" description="ANK" evidence="1">
    <location>
        <begin position="97"/>
        <end position="129"/>
    </location>
</feature>
<sequence>MNLHWLATTDIVYLIACAEAQNQPKQWNCRMGLRYVRPTAQDMQELNLAAWPAFITPTSDPELREALLTRFIDRGGNINATNTAKYPAYQTAPPMINGMTALHMDALAGNVEAVKLLLRLGADKTMRTSTGDRALDYALRAKAKYNEPKYDEVIRLLQ</sequence>
<dbReference type="Proteomes" id="UP000575898">
    <property type="component" value="Unassembled WGS sequence"/>
</dbReference>
<dbReference type="EMBL" id="JACHHY010000002">
    <property type="protein sequence ID" value="MBB5017167.1"/>
    <property type="molecule type" value="Genomic_DNA"/>
</dbReference>
<dbReference type="PROSITE" id="PS50088">
    <property type="entry name" value="ANK_REPEAT"/>
    <property type="match status" value="1"/>
</dbReference>